<dbReference type="EMBL" id="BDQK01000005">
    <property type="protein sequence ID" value="GBF79778.1"/>
    <property type="molecule type" value="Genomic_DNA"/>
</dbReference>
<accession>A0A401IET6</accession>
<comment type="caution">
    <text evidence="5">The sequence shown here is derived from an EMBL/GenBank/DDBJ whole genome shotgun (WGS) entry which is preliminary data.</text>
</comment>
<dbReference type="Gene3D" id="3.40.109.10">
    <property type="entry name" value="NADH Oxidase"/>
    <property type="match status" value="1"/>
</dbReference>
<dbReference type="InterPro" id="IPR000415">
    <property type="entry name" value="Nitroreductase-like"/>
</dbReference>
<dbReference type="GO" id="GO:0016491">
    <property type="term" value="F:oxidoreductase activity"/>
    <property type="evidence" value="ECO:0007669"/>
    <property type="project" value="UniProtKB-KW"/>
</dbReference>
<keyword evidence="2" id="KW-0560">Oxidoreductase</keyword>
<dbReference type="RefSeq" id="WP_124973878.1">
    <property type="nucleotide sequence ID" value="NZ_BDQK01000005.1"/>
</dbReference>
<name>A0A401IET6_APHSA</name>
<dbReference type="PANTHER" id="PTHR43673">
    <property type="entry name" value="NAD(P)H NITROREDUCTASE YDGI-RELATED"/>
    <property type="match status" value="1"/>
</dbReference>
<gene>
    <name evidence="5" type="ORF">AsFPU1_1177</name>
</gene>
<dbReference type="InterPro" id="IPR029479">
    <property type="entry name" value="Nitroreductase"/>
</dbReference>
<organism evidence="5 6">
    <name type="scientific">Aphanothece sacrum FPU1</name>
    <dbReference type="NCBI Taxonomy" id="1920663"/>
    <lineage>
        <taxon>Bacteria</taxon>
        <taxon>Bacillati</taxon>
        <taxon>Cyanobacteriota</taxon>
        <taxon>Cyanophyceae</taxon>
        <taxon>Oscillatoriophycideae</taxon>
        <taxon>Chroococcales</taxon>
        <taxon>Aphanothecaceae</taxon>
        <taxon>Aphanothece</taxon>
    </lineage>
</organism>
<evidence type="ECO:0000313" key="6">
    <source>
        <dbReference type="Proteomes" id="UP000287247"/>
    </source>
</evidence>
<dbReference type="AlphaFoldDB" id="A0A401IET6"/>
<comment type="similarity">
    <text evidence="1">Belongs to the nitroreductase family.</text>
</comment>
<evidence type="ECO:0000256" key="2">
    <source>
        <dbReference type="ARBA" id="ARBA00023002"/>
    </source>
</evidence>
<dbReference type="OrthoDB" id="9782629at2"/>
<evidence type="ECO:0000256" key="1">
    <source>
        <dbReference type="ARBA" id="ARBA00007118"/>
    </source>
</evidence>
<protein>
    <recommendedName>
        <fullName evidence="4">Nitroreductase domain-containing protein</fullName>
    </recommendedName>
</protein>
<dbReference type="PANTHER" id="PTHR43673:SF10">
    <property type="entry name" value="NADH DEHYDROGENASE_NAD(P)H NITROREDUCTASE XCC3605-RELATED"/>
    <property type="match status" value="1"/>
</dbReference>
<evidence type="ECO:0000259" key="4">
    <source>
        <dbReference type="Pfam" id="PF00881"/>
    </source>
</evidence>
<proteinExistence type="inferred from homology"/>
<sequence>MEKPANTNYPIHDLIKYRWSPVAFDSRLVEPEKIGSLLEAARWAASCYNEQPWRFIIATKDQVKNYEKLLSCIVEANQVWAKNASILLISVAKLNFSHNDKPNRHAFHDVGLAMGNLTLQAQSLGLCVHQMGGFLVEKTQEIYHIPQGFAPVAAIAIGYPGNINDLDPELQQRQNSPRNRQPLDDLVFKNDWGNTYFD</sequence>
<feature type="domain" description="Nitroreductase" evidence="4">
    <location>
        <begin position="15"/>
        <end position="159"/>
    </location>
</feature>
<dbReference type="CDD" id="cd02138">
    <property type="entry name" value="TdsD-like"/>
    <property type="match status" value="1"/>
</dbReference>
<feature type="compositionally biased region" description="Low complexity" evidence="3">
    <location>
        <begin position="171"/>
        <end position="180"/>
    </location>
</feature>
<dbReference type="SUPFAM" id="SSF55469">
    <property type="entry name" value="FMN-dependent nitroreductase-like"/>
    <property type="match status" value="1"/>
</dbReference>
<dbReference type="Proteomes" id="UP000287247">
    <property type="component" value="Unassembled WGS sequence"/>
</dbReference>
<reference evidence="6" key="1">
    <citation type="submission" date="2017-05" db="EMBL/GenBank/DDBJ databases">
        <title>Physiological properties and genetic analysis related to exopolysaccharide production of fresh-water unicellular cyanobacterium Aphanothece sacrum, Suizenji Nori, that has been cultured as a food source in Japan.</title>
        <authorList>
            <person name="Kanesaki Y."/>
            <person name="Yoshikawa S."/>
            <person name="Ohki K."/>
        </authorList>
    </citation>
    <scope>NUCLEOTIDE SEQUENCE [LARGE SCALE GENOMIC DNA]</scope>
    <source>
        <strain evidence="6">FPU1</strain>
    </source>
</reference>
<evidence type="ECO:0000313" key="5">
    <source>
        <dbReference type="EMBL" id="GBF79778.1"/>
    </source>
</evidence>
<dbReference type="Pfam" id="PF00881">
    <property type="entry name" value="Nitroreductase"/>
    <property type="match status" value="1"/>
</dbReference>
<keyword evidence="6" id="KW-1185">Reference proteome</keyword>
<evidence type="ECO:0000256" key="3">
    <source>
        <dbReference type="SAM" id="MobiDB-lite"/>
    </source>
</evidence>
<feature type="region of interest" description="Disordered" evidence="3">
    <location>
        <begin position="166"/>
        <end position="186"/>
    </location>
</feature>